<organism evidence="4 5">
    <name type="scientific">Nocardioides zhouii</name>
    <dbReference type="NCBI Taxonomy" id="1168729"/>
    <lineage>
        <taxon>Bacteria</taxon>
        <taxon>Bacillati</taxon>
        <taxon>Actinomycetota</taxon>
        <taxon>Actinomycetes</taxon>
        <taxon>Propionibacteriales</taxon>
        <taxon>Nocardioidaceae</taxon>
        <taxon>Nocardioides</taxon>
    </lineage>
</organism>
<evidence type="ECO:0000313" key="5">
    <source>
        <dbReference type="Proteomes" id="UP000291101"/>
    </source>
</evidence>
<comment type="caution">
    <text evidence="4">The sequence shown here is derived from an EMBL/GenBank/DDBJ whole genome shotgun (WGS) entry which is preliminary data.</text>
</comment>
<dbReference type="AlphaFoldDB" id="A0A4Q2SSB8"/>
<keyword evidence="1 4" id="KW-0808">Transferase</keyword>
<dbReference type="PANTHER" id="PTHR10434:SF11">
    <property type="entry name" value="1-ACYL-SN-GLYCEROL-3-PHOSPHATE ACYLTRANSFERASE"/>
    <property type="match status" value="1"/>
</dbReference>
<dbReference type="EMBL" id="SDWV01000016">
    <property type="protein sequence ID" value="RYC07230.1"/>
    <property type="molecule type" value="Genomic_DNA"/>
</dbReference>
<dbReference type="Pfam" id="PF01553">
    <property type="entry name" value="Acyltransferase"/>
    <property type="match status" value="1"/>
</dbReference>
<name>A0A4Q2SSB8_9ACTN</name>
<dbReference type="InterPro" id="IPR002123">
    <property type="entry name" value="Plipid/glycerol_acylTrfase"/>
</dbReference>
<evidence type="ECO:0000256" key="2">
    <source>
        <dbReference type="ARBA" id="ARBA00023315"/>
    </source>
</evidence>
<dbReference type="SUPFAM" id="SSF69593">
    <property type="entry name" value="Glycerol-3-phosphate (1)-acyltransferase"/>
    <property type="match status" value="1"/>
</dbReference>
<sequence>MLSTVAYGVIPPVARAVWRPTVEGLHHVPMSGPVIVASNHLSFFDSVVIPVVVPRKVAFLAKSDYFTGTGVKGTLVRAWFEGLGMLPVDRDDTRAAIASLDTALDVLGKGGAFGIYPEGTRSRDGRLYRGRTGVAHLALTSGAPVVPVGLVGTEDIQPVGANRPRLGRVDVTVRFGEPITVAGEYDGVPTGRARRELTDRIMAAIAGLSGQELAGVYNERPADAS</sequence>
<keyword evidence="2 4" id="KW-0012">Acyltransferase</keyword>
<dbReference type="CDD" id="cd07989">
    <property type="entry name" value="LPLAT_AGPAT-like"/>
    <property type="match status" value="1"/>
</dbReference>
<dbReference type="PANTHER" id="PTHR10434">
    <property type="entry name" value="1-ACYL-SN-GLYCEROL-3-PHOSPHATE ACYLTRANSFERASE"/>
    <property type="match status" value="1"/>
</dbReference>
<dbReference type="GO" id="GO:0006654">
    <property type="term" value="P:phosphatidic acid biosynthetic process"/>
    <property type="evidence" value="ECO:0007669"/>
    <property type="project" value="TreeGrafter"/>
</dbReference>
<evidence type="ECO:0000256" key="1">
    <source>
        <dbReference type="ARBA" id="ARBA00022679"/>
    </source>
</evidence>
<gene>
    <name evidence="4" type="ORF">EUA94_15175</name>
</gene>
<dbReference type="RefSeq" id="WP_129427733.1">
    <property type="nucleotide sequence ID" value="NZ_SDWV01000016.1"/>
</dbReference>
<feature type="domain" description="Phospholipid/glycerol acyltransferase" evidence="3">
    <location>
        <begin position="34"/>
        <end position="153"/>
    </location>
</feature>
<evidence type="ECO:0000313" key="4">
    <source>
        <dbReference type="EMBL" id="RYC07230.1"/>
    </source>
</evidence>
<dbReference type="GO" id="GO:0005886">
    <property type="term" value="C:plasma membrane"/>
    <property type="evidence" value="ECO:0007669"/>
    <property type="project" value="TreeGrafter"/>
</dbReference>
<keyword evidence="5" id="KW-1185">Reference proteome</keyword>
<dbReference type="GO" id="GO:0003841">
    <property type="term" value="F:1-acylglycerol-3-phosphate O-acyltransferase activity"/>
    <property type="evidence" value="ECO:0007669"/>
    <property type="project" value="TreeGrafter"/>
</dbReference>
<protein>
    <submittedName>
        <fullName evidence="4">1-acyl-sn-glycerol-3-phosphate acyltransferase</fullName>
    </submittedName>
</protein>
<evidence type="ECO:0000259" key="3">
    <source>
        <dbReference type="SMART" id="SM00563"/>
    </source>
</evidence>
<proteinExistence type="predicted"/>
<dbReference type="SMART" id="SM00563">
    <property type="entry name" value="PlsC"/>
    <property type="match status" value="1"/>
</dbReference>
<reference evidence="4 5" key="1">
    <citation type="submission" date="2019-01" db="EMBL/GenBank/DDBJ databases">
        <title>Novel species of Nocardioides.</title>
        <authorList>
            <person name="Liu Q."/>
            <person name="X Y.-H."/>
        </authorList>
    </citation>
    <scope>NUCLEOTIDE SEQUENCE [LARGE SCALE GENOMIC DNA]</scope>
    <source>
        <strain evidence="4 5">HLT2-9</strain>
    </source>
</reference>
<accession>A0A4Q2SSB8</accession>
<dbReference type="OrthoDB" id="9808424at2"/>
<dbReference type="Proteomes" id="UP000291101">
    <property type="component" value="Unassembled WGS sequence"/>
</dbReference>